<dbReference type="EMBL" id="CP029554">
    <property type="protein sequence ID" value="AXE34624.1"/>
    <property type="molecule type" value="Genomic_DNA"/>
</dbReference>
<dbReference type="AlphaFoldDB" id="A0A344UH76"/>
<feature type="domain" description="CBS" evidence="3">
    <location>
        <begin position="12"/>
        <end position="68"/>
    </location>
</feature>
<dbReference type="Proteomes" id="UP001462502">
    <property type="component" value="Unassembled WGS sequence"/>
</dbReference>
<evidence type="ECO:0000313" key="6">
    <source>
        <dbReference type="Proteomes" id="UP000252038"/>
    </source>
</evidence>
<dbReference type="EMBL" id="JBDXMI010000001">
    <property type="protein sequence ID" value="MEO9386108.1"/>
    <property type="molecule type" value="Genomic_DNA"/>
</dbReference>
<dbReference type="SUPFAM" id="SSF54631">
    <property type="entry name" value="CBS-domain pair"/>
    <property type="match status" value="1"/>
</dbReference>
<evidence type="ECO:0000256" key="2">
    <source>
        <dbReference type="PROSITE-ProRule" id="PRU00703"/>
    </source>
</evidence>
<gene>
    <name evidence="5" type="ORF">ABI908_18585</name>
    <name evidence="4" type="ORF">DK843_10120</name>
</gene>
<dbReference type="InterPro" id="IPR000644">
    <property type="entry name" value="CBS_dom"/>
</dbReference>
<dbReference type="RefSeq" id="WP_114060311.1">
    <property type="nucleotide sequence ID" value="NZ_CP029495.1"/>
</dbReference>
<dbReference type="Gene3D" id="3.10.580.10">
    <property type="entry name" value="CBS-domain"/>
    <property type="match status" value="1"/>
</dbReference>
<dbReference type="KEGG" id="chri:DK842_04655"/>
<feature type="domain" description="CBS" evidence="3">
    <location>
        <begin position="77"/>
        <end position="132"/>
    </location>
</feature>
<evidence type="ECO:0000313" key="5">
    <source>
        <dbReference type="EMBL" id="MEO9386108.1"/>
    </source>
</evidence>
<keyword evidence="4" id="KW-0808">Transferase</keyword>
<reference evidence="4 6" key="1">
    <citation type="submission" date="2018-05" db="EMBL/GenBank/DDBJ databases">
        <title>Genome sequencing, assembly and analysis of the novel insecticidal bacterium, Chromobacterium phragmitis.</title>
        <authorList>
            <person name="Sparks M.E."/>
            <person name="Blackburn M.B."/>
            <person name="Gundersen-Rindal D.E."/>
        </authorList>
    </citation>
    <scope>NUCLEOTIDE SEQUENCE [LARGE SCALE GENOMIC DNA]</scope>
    <source>
        <strain evidence="4">IIBBL 274-1</strain>
    </source>
</reference>
<keyword evidence="4" id="KW-0418">Kinase</keyword>
<reference evidence="5 7" key="2">
    <citation type="submission" date="2024-05" db="EMBL/GenBank/DDBJ databases">
        <authorList>
            <person name="De Oliveira J.P."/>
            <person name="Noriler S.A."/>
            <person name="De Oliveira A.G."/>
            <person name="Sipoli D.S."/>
        </authorList>
    </citation>
    <scope>NUCLEOTIDE SEQUENCE [LARGE SCALE GENOMIC DNA]</scope>
    <source>
        <strain evidence="5 7">LABIM192</strain>
    </source>
</reference>
<name>A0A344UH76_9NEIS</name>
<dbReference type="InterPro" id="IPR051257">
    <property type="entry name" value="Diverse_CBS-Domain"/>
</dbReference>
<dbReference type="PANTHER" id="PTHR43080:SF2">
    <property type="entry name" value="CBS DOMAIN-CONTAINING PROTEIN"/>
    <property type="match status" value="1"/>
</dbReference>
<protein>
    <submittedName>
        <fullName evidence="5">CBS domain-containing protein</fullName>
    </submittedName>
    <submittedName>
        <fullName evidence="4">Histidine kinase</fullName>
    </submittedName>
</protein>
<sequence>MQTVRQLLDSKPNRALVYVTPDSTVFQALQVMAENDIGAVLVMESGDIVGIFSERDYARRIVLQGRTSAGTKVRDIMTSRVVYVTPQQTLDQCMALMTEKRIRHLPVMEDQTVLGILSIGDLVRSTIEEQEQVINHLVHYIQSA</sequence>
<evidence type="ECO:0000259" key="3">
    <source>
        <dbReference type="PROSITE" id="PS51371"/>
    </source>
</evidence>
<dbReference type="Pfam" id="PF00571">
    <property type="entry name" value="CBS"/>
    <property type="match status" value="2"/>
</dbReference>
<dbReference type="InterPro" id="IPR046342">
    <property type="entry name" value="CBS_dom_sf"/>
</dbReference>
<evidence type="ECO:0000256" key="1">
    <source>
        <dbReference type="ARBA" id="ARBA00023122"/>
    </source>
</evidence>
<keyword evidence="1 2" id="KW-0129">CBS domain</keyword>
<dbReference type="OrthoDB" id="9807125at2"/>
<dbReference type="InterPro" id="IPR044725">
    <property type="entry name" value="CBSX3_CBS_dom"/>
</dbReference>
<organism evidence="4 6">
    <name type="scientific">Chromobacterium phragmitis</name>
    <dbReference type="NCBI Taxonomy" id="2202141"/>
    <lineage>
        <taxon>Bacteria</taxon>
        <taxon>Pseudomonadati</taxon>
        <taxon>Pseudomonadota</taxon>
        <taxon>Betaproteobacteria</taxon>
        <taxon>Neisseriales</taxon>
        <taxon>Chromobacteriaceae</taxon>
        <taxon>Chromobacterium</taxon>
    </lineage>
</organism>
<proteinExistence type="predicted"/>
<dbReference type="PROSITE" id="PS51371">
    <property type="entry name" value="CBS"/>
    <property type="match status" value="2"/>
</dbReference>
<evidence type="ECO:0000313" key="7">
    <source>
        <dbReference type="Proteomes" id="UP001462502"/>
    </source>
</evidence>
<evidence type="ECO:0000313" key="4">
    <source>
        <dbReference type="EMBL" id="AXE34624.1"/>
    </source>
</evidence>
<accession>A0A344UH76</accession>
<dbReference type="PANTHER" id="PTHR43080">
    <property type="entry name" value="CBS DOMAIN-CONTAINING PROTEIN CBSX3, MITOCHONDRIAL"/>
    <property type="match status" value="1"/>
</dbReference>
<dbReference type="Proteomes" id="UP000252038">
    <property type="component" value="Chromosome"/>
</dbReference>
<dbReference type="KEGG" id="chrb:DK843_10120"/>
<dbReference type="CDD" id="cd04623">
    <property type="entry name" value="CBS_pair_bac_euk"/>
    <property type="match status" value="1"/>
</dbReference>
<keyword evidence="7" id="KW-1185">Reference proteome</keyword>
<dbReference type="SMART" id="SM00116">
    <property type="entry name" value="CBS"/>
    <property type="match status" value="2"/>
</dbReference>
<dbReference type="GO" id="GO:0016301">
    <property type="term" value="F:kinase activity"/>
    <property type="evidence" value="ECO:0007669"/>
    <property type="project" value="UniProtKB-KW"/>
</dbReference>